<dbReference type="Pfam" id="PF00990">
    <property type="entry name" value="GGDEF"/>
    <property type="match status" value="1"/>
</dbReference>
<feature type="domain" description="GGDEF" evidence="5">
    <location>
        <begin position="295"/>
        <end position="428"/>
    </location>
</feature>
<dbReference type="InterPro" id="IPR043128">
    <property type="entry name" value="Rev_trsase/Diguanyl_cyclase"/>
</dbReference>
<dbReference type="GO" id="GO:0052621">
    <property type="term" value="F:diguanylate cyclase activity"/>
    <property type="evidence" value="ECO:0007669"/>
    <property type="project" value="UniProtKB-EC"/>
</dbReference>
<sequence>MRKHILIADTSKVSRYVLENYLSEKFNVASVSSISEALDISNEIKPDLVIMSYELKDGNAFQFCESLKEKNLNIPLVIITSNKEEISKYDAYEYGIIEFLDRDKIDESIVDIVDEIINLYSNINLSDSYIVAVDDSITQLKFIENVLQQTNAKYKLFSDPKKFLMEIEKQIPDICIIDIFMDEIDGIELTKAIRKNKKLVNTRIVIQTGSRESSLIRTLIVFGADDYLLKPYSPEELLLKIINNVKIKKINDELDEINKELFLKATTDPLTKLYNRRFILEQLNILIANFNRYLTPFAVIILDLDHFKHINDTYGHDVGDDVLVHFSSILRATLRKTDIIGRFGGEEFLCLIPNISNESIATVVSKILSNVRSYKIKSNNETITFTVSIGCCIFNKNYKTSNEIIKCADEMLYMAKNNGRNRAYLKIDDDIIEIT</sequence>
<feature type="domain" description="Response regulatory" evidence="4">
    <location>
        <begin position="129"/>
        <end position="245"/>
    </location>
</feature>
<dbReference type="GO" id="GO:0005886">
    <property type="term" value="C:plasma membrane"/>
    <property type="evidence" value="ECO:0007669"/>
    <property type="project" value="TreeGrafter"/>
</dbReference>
<dbReference type="Pfam" id="PF00072">
    <property type="entry name" value="Response_reg"/>
    <property type="match status" value="2"/>
</dbReference>
<evidence type="ECO:0000259" key="4">
    <source>
        <dbReference type="PROSITE" id="PS50110"/>
    </source>
</evidence>
<reference evidence="6 7" key="1">
    <citation type="submission" date="2019-06" db="EMBL/GenBank/DDBJ databases">
        <title>Genomic insights into carbon and energy metabolism of Deferribacter autotrophicus revealed new metabolic traits in the phylum Deferribacteres.</title>
        <authorList>
            <person name="Slobodkin A.I."/>
            <person name="Slobodkina G.B."/>
            <person name="Allioux M."/>
            <person name="Alain K."/>
            <person name="Jebbar M."/>
            <person name="Shadrin V."/>
            <person name="Kublanov I.V."/>
            <person name="Toshchakov S.V."/>
            <person name="Bonch-Osmolovskaya E.A."/>
        </authorList>
    </citation>
    <scope>NUCLEOTIDE SEQUENCE [LARGE SCALE GENOMIC DNA]</scope>
    <source>
        <strain evidence="6 7">SL50</strain>
    </source>
</reference>
<dbReference type="EMBL" id="VFJB01000001">
    <property type="protein sequence ID" value="KAA0259484.1"/>
    <property type="molecule type" value="Genomic_DNA"/>
</dbReference>
<keyword evidence="7" id="KW-1185">Reference proteome</keyword>
<dbReference type="PROSITE" id="PS50887">
    <property type="entry name" value="GGDEF"/>
    <property type="match status" value="1"/>
</dbReference>
<dbReference type="InterPro" id="IPR011006">
    <property type="entry name" value="CheY-like_superfamily"/>
</dbReference>
<evidence type="ECO:0000256" key="1">
    <source>
        <dbReference type="ARBA" id="ARBA00012528"/>
    </source>
</evidence>
<organism evidence="6 7">
    <name type="scientific">Deferribacter autotrophicus</name>
    <dbReference type="NCBI Taxonomy" id="500465"/>
    <lineage>
        <taxon>Bacteria</taxon>
        <taxon>Pseudomonadati</taxon>
        <taxon>Deferribacterota</taxon>
        <taxon>Deferribacteres</taxon>
        <taxon>Deferribacterales</taxon>
        <taxon>Deferribacteraceae</taxon>
        <taxon>Deferribacter</taxon>
    </lineage>
</organism>
<dbReference type="SUPFAM" id="SSF52172">
    <property type="entry name" value="CheY-like"/>
    <property type="match status" value="2"/>
</dbReference>
<dbReference type="RefSeq" id="WP_149265304.1">
    <property type="nucleotide sequence ID" value="NZ_VFJB01000001.1"/>
</dbReference>
<comment type="caution">
    <text evidence="6">The sequence shown here is derived from an EMBL/GenBank/DDBJ whole genome shotgun (WGS) entry which is preliminary data.</text>
</comment>
<accession>A0A5A8F5T6</accession>
<dbReference type="PROSITE" id="PS50110">
    <property type="entry name" value="RESPONSE_REGULATORY"/>
    <property type="match status" value="2"/>
</dbReference>
<evidence type="ECO:0000256" key="2">
    <source>
        <dbReference type="ARBA" id="ARBA00034247"/>
    </source>
</evidence>
<keyword evidence="3" id="KW-0597">Phosphoprotein</keyword>
<dbReference type="NCBIfam" id="TIGR00254">
    <property type="entry name" value="GGDEF"/>
    <property type="match status" value="1"/>
</dbReference>
<dbReference type="Gene3D" id="3.40.50.2300">
    <property type="match status" value="2"/>
</dbReference>
<gene>
    <name evidence="6" type="ORF">FHQ18_01000</name>
</gene>
<dbReference type="PANTHER" id="PTHR45138">
    <property type="entry name" value="REGULATORY COMPONENTS OF SENSORY TRANSDUCTION SYSTEM"/>
    <property type="match status" value="1"/>
</dbReference>
<evidence type="ECO:0000313" key="6">
    <source>
        <dbReference type="EMBL" id="KAA0259484.1"/>
    </source>
</evidence>
<comment type="catalytic activity">
    <reaction evidence="2">
        <text>2 GTP = 3',3'-c-di-GMP + 2 diphosphate</text>
        <dbReference type="Rhea" id="RHEA:24898"/>
        <dbReference type="ChEBI" id="CHEBI:33019"/>
        <dbReference type="ChEBI" id="CHEBI:37565"/>
        <dbReference type="ChEBI" id="CHEBI:58805"/>
        <dbReference type="EC" id="2.7.7.65"/>
    </reaction>
</comment>
<dbReference type="OrthoDB" id="9812260at2"/>
<dbReference type="Gene3D" id="3.30.70.270">
    <property type="match status" value="1"/>
</dbReference>
<protein>
    <recommendedName>
        <fullName evidence="1">diguanylate cyclase</fullName>
        <ecNumber evidence="1">2.7.7.65</ecNumber>
    </recommendedName>
</protein>
<dbReference type="InterPro" id="IPR050469">
    <property type="entry name" value="Diguanylate_Cyclase"/>
</dbReference>
<evidence type="ECO:0000313" key="7">
    <source>
        <dbReference type="Proteomes" id="UP000322876"/>
    </source>
</evidence>
<dbReference type="CDD" id="cd01949">
    <property type="entry name" value="GGDEF"/>
    <property type="match status" value="1"/>
</dbReference>
<proteinExistence type="predicted"/>
<comment type="caution">
    <text evidence="3">Lacks conserved residue(s) required for the propagation of feature annotation.</text>
</comment>
<dbReference type="InterPro" id="IPR029787">
    <property type="entry name" value="Nucleotide_cyclase"/>
</dbReference>
<dbReference type="SMART" id="SM00448">
    <property type="entry name" value="REC"/>
    <property type="match status" value="2"/>
</dbReference>
<name>A0A5A8F5T6_9BACT</name>
<dbReference type="CDD" id="cd00156">
    <property type="entry name" value="REC"/>
    <property type="match status" value="2"/>
</dbReference>
<evidence type="ECO:0000259" key="5">
    <source>
        <dbReference type="PROSITE" id="PS50887"/>
    </source>
</evidence>
<evidence type="ECO:0000256" key="3">
    <source>
        <dbReference type="PROSITE-ProRule" id="PRU00169"/>
    </source>
</evidence>
<dbReference type="InterPro" id="IPR000160">
    <property type="entry name" value="GGDEF_dom"/>
</dbReference>
<dbReference type="PANTHER" id="PTHR45138:SF9">
    <property type="entry name" value="DIGUANYLATE CYCLASE DGCM-RELATED"/>
    <property type="match status" value="1"/>
</dbReference>
<dbReference type="InterPro" id="IPR001789">
    <property type="entry name" value="Sig_transdc_resp-reg_receiver"/>
</dbReference>
<feature type="modified residue" description="4-aspartylphosphate" evidence="3">
    <location>
        <position position="178"/>
    </location>
</feature>
<feature type="domain" description="Response regulatory" evidence="4">
    <location>
        <begin position="4"/>
        <end position="117"/>
    </location>
</feature>
<dbReference type="EC" id="2.7.7.65" evidence="1"/>
<dbReference type="AlphaFoldDB" id="A0A5A8F5T6"/>
<dbReference type="SMART" id="SM00267">
    <property type="entry name" value="GGDEF"/>
    <property type="match status" value="1"/>
</dbReference>
<dbReference type="GO" id="GO:0043709">
    <property type="term" value="P:cell adhesion involved in single-species biofilm formation"/>
    <property type="evidence" value="ECO:0007669"/>
    <property type="project" value="TreeGrafter"/>
</dbReference>
<dbReference type="GO" id="GO:1902201">
    <property type="term" value="P:negative regulation of bacterial-type flagellum-dependent cell motility"/>
    <property type="evidence" value="ECO:0007669"/>
    <property type="project" value="TreeGrafter"/>
</dbReference>
<dbReference type="FunFam" id="3.30.70.270:FF:000001">
    <property type="entry name" value="Diguanylate cyclase domain protein"/>
    <property type="match status" value="1"/>
</dbReference>
<dbReference type="GO" id="GO:0000160">
    <property type="term" value="P:phosphorelay signal transduction system"/>
    <property type="evidence" value="ECO:0007669"/>
    <property type="project" value="InterPro"/>
</dbReference>
<dbReference type="SUPFAM" id="SSF55073">
    <property type="entry name" value="Nucleotide cyclase"/>
    <property type="match status" value="1"/>
</dbReference>
<dbReference type="Proteomes" id="UP000322876">
    <property type="component" value="Unassembled WGS sequence"/>
</dbReference>